<evidence type="ECO:0000313" key="13">
    <source>
        <dbReference type="Proteomes" id="UP000319263"/>
    </source>
</evidence>
<dbReference type="Proteomes" id="UP000319263">
    <property type="component" value="Chromosome"/>
</dbReference>
<dbReference type="HAMAP" id="MF_00530">
    <property type="entry name" value="ATP_synth_epsil_bac"/>
    <property type="match status" value="1"/>
</dbReference>
<dbReference type="NCBIfam" id="TIGR01216">
    <property type="entry name" value="ATP_synt_epsi"/>
    <property type="match status" value="1"/>
</dbReference>
<evidence type="ECO:0000256" key="1">
    <source>
        <dbReference type="ARBA" id="ARBA00004202"/>
    </source>
</evidence>
<dbReference type="InterPro" id="IPR036771">
    <property type="entry name" value="ATPsynth_dsu/esu_N"/>
</dbReference>
<evidence type="ECO:0000256" key="10">
    <source>
        <dbReference type="SAM" id="MobiDB-lite"/>
    </source>
</evidence>
<keyword evidence="4 8" id="KW-0406">Ion transport</keyword>
<feature type="region of interest" description="Disordered" evidence="10">
    <location>
        <begin position="102"/>
        <end position="133"/>
    </location>
</feature>
<evidence type="ECO:0000256" key="8">
    <source>
        <dbReference type="HAMAP-Rule" id="MF_00530"/>
    </source>
</evidence>
<evidence type="ECO:0000313" key="12">
    <source>
        <dbReference type="EMBL" id="QDP97047.1"/>
    </source>
</evidence>
<keyword evidence="3 8" id="KW-0813">Transport</keyword>
<reference evidence="12 13" key="1">
    <citation type="submission" date="2019-07" db="EMBL/GenBank/DDBJ databases">
        <title>Microlunatus dokdonensis sp. nov. isolated from the rhizospheric soil of the wild plant Elymus tsukushiensis.</title>
        <authorList>
            <person name="Ghim S.-Y."/>
            <person name="Hwang Y.-J."/>
            <person name="Son J.-S."/>
            <person name="Shin J.-H."/>
        </authorList>
    </citation>
    <scope>NUCLEOTIDE SEQUENCE [LARGE SCALE GENOMIC DNA]</scope>
    <source>
        <strain evidence="12 13">KUDC0627</strain>
    </source>
</reference>
<dbReference type="GO" id="GO:0005524">
    <property type="term" value="F:ATP binding"/>
    <property type="evidence" value="ECO:0007669"/>
    <property type="project" value="UniProtKB-UniRule"/>
</dbReference>
<comment type="subcellular location">
    <subcellularLocation>
        <location evidence="1 8">Cell membrane</location>
        <topology evidence="1 8">Peripheral membrane protein</topology>
    </subcellularLocation>
</comment>
<name>A0A516Q0V0_9ACTN</name>
<evidence type="ECO:0000256" key="4">
    <source>
        <dbReference type="ARBA" id="ARBA00023065"/>
    </source>
</evidence>
<dbReference type="RefSeq" id="WP_143987008.1">
    <property type="nucleotide sequence ID" value="NZ_CP041692.1"/>
</dbReference>
<dbReference type="PANTHER" id="PTHR13822:SF10">
    <property type="entry name" value="ATP SYNTHASE EPSILON CHAIN, CHLOROPLASTIC"/>
    <property type="match status" value="1"/>
</dbReference>
<dbReference type="OrthoDB" id="9791445at2"/>
<dbReference type="InterPro" id="IPR020546">
    <property type="entry name" value="ATP_synth_F1_dsu/esu_N"/>
</dbReference>
<dbReference type="PANTHER" id="PTHR13822">
    <property type="entry name" value="ATP SYNTHASE DELTA/EPSILON CHAIN"/>
    <property type="match status" value="1"/>
</dbReference>
<dbReference type="SUPFAM" id="SSF51344">
    <property type="entry name" value="Epsilon subunit of F1F0-ATP synthase N-terminal domain"/>
    <property type="match status" value="1"/>
</dbReference>
<evidence type="ECO:0000256" key="6">
    <source>
        <dbReference type="ARBA" id="ARBA00023196"/>
    </source>
</evidence>
<keyword evidence="8" id="KW-1003">Cell membrane</keyword>
<evidence type="ECO:0000256" key="2">
    <source>
        <dbReference type="ARBA" id="ARBA00005712"/>
    </source>
</evidence>
<dbReference type="CDD" id="cd12152">
    <property type="entry name" value="F1-ATPase_delta"/>
    <property type="match status" value="1"/>
</dbReference>
<evidence type="ECO:0000256" key="9">
    <source>
        <dbReference type="RuleBase" id="RU003656"/>
    </source>
</evidence>
<dbReference type="Pfam" id="PF02823">
    <property type="entry name" value="ATP-synt_DE_N"/>
    <property type="match status" value="1"/>
</dbReference>
<keyword evidence="6 8" id="KW-0139">CF(1)</keyword>
<keyword evidence="8" id="KW-0375">Hydrogen ion transport</keyword>
<dbReference type="KEGG" id="mik:FOE78_14945"/>
<dbReference type="GO" id="GO:0005886">
    <property type="term" value="C:plasma membrane"/>
    <property type="evidence" value="ECO:0007669"/>
    <property type="project" value="UniProtKB-SubCell"/>
</dbReference>
<keyword evidence="13" id="KW-1185">Reference proteome</keyword>
<protein>
    <recommendedName>
        <fullName evidence="8">ATP synthase epsilon chain</fullName>
    </recommendedName>
    <alternativeName>
        <fullName evidence="8">ATP synthase F1 sector epsilon subunit</fullName>
    </alternativeName>
    <alternativeName>
        <fullName evidence="8">F-ATPase epsilon subunit</fullName>
    </alternativeName>
</protein>
<comment type="similarity">
    <text evidence="2 8 9">Belongs to the ATPase epsilon chain family.</text>
</comment>
<dbReference type="InterPro" id="IPR001469">
    <property type="entry name" value="ATP_synth_F1_dsu/esu"/>
</dbReference>
<organism evidence="12 13">
    <name type="scientific">Microlunatus elymi</name>
    <dbReference type="NCBI Taxonomy" id="2596828"/>
    <lineage>
        <taxon>Bacteria</taxon>
        <taxon>Bacillati</taxon>
        <taxon>Actinomycetota</taxon>
        <taxon>Actinomycetes</taxon>
        <taxon>Propionibacteriales</taxon>
        <taxon>Propionibacteriaceae</taxon>
        <taxon>Microlunatus</taxon>
    </lineage>
</organism>
<dbReference type="EMBL" id="CP041692">
    <property type="protein sequence ID" value="QDP97047.1"/>
    <property type="molecule type" value="Genomic_DNA"/>
</dbReference>
<dbReference type="GO" id="GO:0046933">
    <property type="term" value="F:proton-transporting ATP synthase activity, rotational mechanism"/>
    <property type="evidence" value="ECO:0007669"/>
    <property type="project" value="UniProtKB-UniRule"/>
</dbReference>
<sequence length="133" mass="14141">MAEPLEVRVVSADAVVWSGDVDSVIAKTVEGDIGILAGHEPVLSLLAPGGVELLLPDGRREVVAVDGGFISVAKGHVSVISEYARMGEEITVELAERALADARSRMESGDDDDETRKAYRRAEAQLSAARKAR</sequence>
<dbReference type="AlphaFoldDB" id="A0A516Q0V0"/>
<evidence type="ECO:0000256" key="5">
    <source>
        <dbReference type="ARBA" id="ARBA00023136"/>
    </source>
</evidence>
<comment type="subunit">
    <text evidence="8 9">F-type ATPases have 2 components, CF(1) - the catalytic core - and CF(0) - the membrane proton channel. CF(1) has five subunits: alpha(3), beta(3), gamma(1), delta(1), epsilon(1). CF(0) has three main subunits: a, b and c.</text>
</comment>
<feature type="compositionally biased region" description="Basic and acidic residues" evidence="10">
    <location>
        <begin position="102"/>
        <end position="123"/>
    </location>
</feature>
<feature type="domain" description="ATP synthase F1 complex delta/epsilon subunit N-terminal" evidence="11">
    <location>
        <begin position="5"/>
        <end position="83"/>
    </location>
</feature>
<evidence type="ECO:0000256" key="3">
    <source>
        <dbReference type="ARBA" id="ARBA00022448"/>
    </source>
</evidence>
<keyword evidence="5 8" id="KW-0472">Membrane</keyword>
<gene>
    <name evidence="8" type="primary">atpC</name>
    <name evidence="12" type="ORF">FOE78_14945</name>
</gene>
<evidence type="ECO:0000259" key="11">
    <source>
        <dbReference type="Pfam" id="PF02823"/>
    </source>
</evidence>
<dbReference type="Gene3D" id="2.60.15.10">
    <property type="entry name" value="F0F1 ATP synthase delta/epsilon subunit, N-terminal"/>
    <property type="match status" value="1"/>
</dbReference>
<dbReference type="GO" id="GO:0045259">
    <property type="term" value="C:proton-transporting ATP synthase complex"/>
    <property type="evidence" value="ECO:0007669"/>
    <property type="project" value="UniProtKB-KW"/>
</dbReference>
<evidence type="ECO:0000256" key="7">
    <source>
        <dbReference type="ARBA" id="ARBA00023310"/>
    </source>
</evidence>
<accession>A0A516Q0V0</accession>
<dbReference type="NCBIfam" id="NF009977">
    <property type="entry name" value="PRK13442.1"/>
    <property type="match status" value="1"/>
</dbReference>
<proteinExistence type="inferred from homology"/>
<keyword evidence="7 8" id="KW-0066">ATP synthesis</keyword>
<comment type="function">
    <text evidence="8">Produces ATP from ADP in the presence of a proton gradient across the membrane.</text>
</comment>